<evidence type="ECO:0000313" key="3">
    <source>
        <dbReference type="EMBL" id="KAL3530368.1"/>
    </source>
</evidence>
<proteinExistence type="predicted"/>
<comment type="caution">
    <text evidence="3">The sequence shown here is derived from an EMBL/GenBank/DDBJ whole genome shotgun (WGS) entry which is preliminary data.</text>
</comment>
<reference evidence="3 4" key="1">
    <citation type="submission" date="2024-11" db="EMBL/GenBank/DDBJ databases">
        <title>A near-complete genome assembly of Cinchona calisaya.</title>
        <authorList>
            <person name="Lian D.C."/>
            <person name="Zhao X.W."/>
            <person name="Wei L."/>
        </authorList>
    </citation>
    <scope>NUCLEOTIDE SEQUENCE [LARGE SCALE GENOMIC DNA]</scope>
    <source>
        <tissue evidence="3">Nenye</tissue>
    </source>
</reference>
<organism evidence="3 4">
    <name type="scientific">Cinchona calisaya</name>
    <dbReference type="NCBI Taxonomy" id="153742"/>
    <lineage>
        <taxon>Eukaryota</taxon>
        <taxon>Viridiplantae</taxon>
        <taxon>Streptophyta</taxon>
        <taxon>Embryophyta</taxon>
        <taxon>Tracheophyta</taxon>
        <taxon>Spermatophyta</taxon>
        <taxon>Magnoliopsida</taxon>
        <taxon>eudicotyledons</taxon>
        <taxon>Gunneridae</taxon>
        <taxon>Pentapetalae</taxon>
        <taxon>asterids</taxon>
        <taxon>lamiids</taxon>
        <taxon>Gentianales</taxon>
        <taxon>Rubiaceae</taxon>
        <taxon>Cinchonoideae</taxon>
        <taxon>Cinchoneae</taxon>
        <taxon>Cinchona</taxon>
    </lineage>
</organism>
<evidence type="ECO:0000313" key="4">
    <source>
        <dbReference type="Proteomes" id="UP001630127"/>
    </source>
</evidence>
<feature type="region of interest" description="Disordered" evidence="1">
    <location>
        <begin position="117"/>
        <end position="151"/>
    </location>
</feature>
<protein>
    <submittedName>
        <fullName evidence="3">Uncharacterized protein</fullName>
    </submittedName>
</protein>
<name>A0ABD3AFQ2_9GENT</name>
<feature type="signal peptide" evidence="2">
    <location>
        <begin position="1"/>
        <end position="26"/>
    </location>
</feature>
<dbReference type="AlphaFoldDB" id="A0ABD3AFQ2"/>
<keyword evidence="2" id="KW-0732">Signal</keyword>
<feature type="chain" id="PRO_5044889514" evidence="2">
    <location>
        <begin position="27"/>
        <end position="151"/>
    </location>
</feature>
<feature type="compositionally biased region" description="Low complexity" evidence="1">
    <location>
        <begin position="123"/>
        <end position="140"/>
    </location>
</feature>
<evidence type="ECO:0000256" key="2">
    <source>
        <dbReference type="SAM" id="SignalP"/>
    </source>
</evidence>
<sequence length="151" mass="16641">MGSSAFKPCFGYLIMAILLSASFVLAADNSEKSFIPRKVYSGHSINHGDQDKPLWFGLNWTPFPGFKWPPFPWPFPGFQFPWPFPGFNWPPFPFHHPPPPPLVKPVYGAPLPPSPSPVPTYQGGAAPAPAPRSGWAGPSPWEAKPPSHWLS</sequence>
<accession>A0ABD3AFQ2</accession>
<dbReference type="Proteomes" id="UP001630127">
    <property type="component" value="Unassembled WGS sequence"/>
</dbReference>
<keyword evidence="4" id="KW-1185">Reference proteome</keyword>
<evidence type="ECO:0000256" key="1">
    <source>
        <dbReference type="SAM" id="MobiDB-lite"/>
    </source>
</evidence>
<gene>
    <name evidence="3" type="ORF">ACH5RR_009690</name>
</gene>
<dbReference type="EMBL" id="JBJUIK010000004">
    <property type="protein sequence ID" value="KAL3530368.1"/>
    <property type="molecule type" value="Genomic_DNA"/>
</dbReference>